<dbReference type="GO" id="GO:0006310">
    <property type="term" value="P:DNA recombination"/>
    <property type="evidence" value="ECO:0007669"/>
    <property type="project" value="InterPro"/>
</dbReference>
<feature type="binding site" evidence="12">
    <location>
        <position position="399"/>
    </location>
    <ligand>
        <name>Zn(2+)</name>
        <dbReference type="ChEBI" id="CHEBI:29105"/>
        <label>1</label>
    </ligand>
</feature>
<dbReference type="Pfam" id="PF17764">
    <property type="entry name" value="PriA_3primeBD"/>
    <property type="match status" value="1"/>
</dbReference>
<evidence type="ECO:0000256" key="11">
    <source>
        <dbReference type="ARBA" id="ARBA00048988"/>
    </source>
</evidence>
<dbReference type="GO" id="GO:0006302">
    <property type="term" value="P:double-strand break repair"/>
    <property type="evidence" value="ECO:0007669"/>
    <property type="project" value="InterPro"/>
</dbReference>
<dbReference type="InterPro" id="IPR011545">
    <property type="entry name" value="DEAD/DEAH_box_helicase_dom"/>
</dbReference>
<dbReference type="InterPro" id="IPR041236">
    <property type="entry name" value="PriA_C"/>
</dbReference>
<dbReference type="GO" id="GO:0008270">
    <property type="term" value="F:zinc ion binding"/>
    <property type="evidence" value="ECO:0007669"/>
    <property type="project" value="UniProtKB-UniRule"/>
</dbReference>
<evidence type="ECO:0000256" key="3">
    <source>
        <dbReference type="ARBA" id="ARBA00022723"/>
    </source>
</evidence>
<dbReference type="Proteomes" id="UP000017429">
    <property type="component" value="Chromosome"/>
</dbReference>
<feature type="binding site" evidence="12">
    <location>
        <position position="369"/>
    </location>
    <ligand>
        <name>Zn(2+)</name>
        <dbReference type="ChEBI" id="CHEBI:29105"/>
        <label>2</label>
    </ligand>
</feature>
<dbReference type="GO" id="GO:0016787">
    <property type="term" value="F:hydrolase activity"/>
    <property type="evidence" value="ECO:0007669"/>
    <property type="project" value="UniProtKB-KW"/>
</dbReference>
<dbReference type="InterPro" id="IPR027417">
    <property type="entry name" value="P-loop_NTPase"/>
</dbReference>
<dbReference type="GO" id="GO:0043138">
    <property type="term" value="F:3'-5' DNA helicase activity"/>
    <property type="evidence" value="ECO:0007669"/>
    <property type="project" value="UniProtKB-EC"/>
</dbReference>
<dbReference type="SMART" id="SM00490">
    <property type="entry name" value="HELICc"/>
    <property type="match status" value="1"/>
</dbReference>
<dbReference type="InterPro" id="IPR005259">
    <property type="entry name" value="PriA"/>
</dbReference>
<reference evidence="13" key="3">
    <citation type="submission" date="2022-06" db="EMBL/GenBank/DDBJ databases">
        <title>Resources to Facilitate Use of the Altered Schaedler Flora (ASF) Mouse Model to Study Microbiome Function.</title>
        <authorList>
            <person name="Proctor A."/>
            <person name="Parvinroo S."/>
            <person name="Richie T."/>
            <person name="Jia X."/>
            <person name="Lee S.T.M."/>
            <person name="Karp P.D."/>
            <person name="Paley S."/>
            <person name="Kostic A.D."/>
            <person name="Pierre J.F."/>
            <person name="Wannemuehler M.J."/>
            <person name="Phillips G.J."/>
        </authorList>
    </citation>
    <scope>NUCLEOTIDE SEQUENCE</scope>
    <source>
        <strain evidence="13">ASF457</strain>
    </source>
</reference>
<dbReference type="GO" id="GO:0005524">
    <property type="term" value="F:ATP binding"/>
    <property type="evidence" value="ECO:0007669"/>
    <property type="project" value="UniProtKB-UniRule"/>
</dbReference>
<organism evidence="13 14">
    <name type="scientific">Mucispirillum schaedleri ASF457</name>
    <dbReference type="NCBI Taxonomy" id="1379858"/>
    <lineage>
        <taxon>Bacteria</taxon>
        <taxon>Pseudomonadati</taxon>
        <taxon>Deferribacterota</taxon>
        <taxon>Deferribacteres</taxon>
        <taxon>Deferribacterales</taxon>
        <taxon>Mucispirillaceae</taxon>
        <taxon>Mucispirillum</taxon>
    </lineage>
</organism>
<evidence type="ECO:0000256" key="5">
    <source>
        <dbReference type="ARBA" id="ARBA00022801"/>
    </source>
</evidence>
<keyword evidence="8 12" id="KW-0067">ATP-binding</keyword>
<accession>V2QEQ2</accession>
<name>V2QEQ2_9BACT</name>
<dbReference type="GO" id="GO:0006269">
    <property type="term" value="P:DNA replication, synthesis of primer"/>
    <property type="evidence" value="ECO:0007669"/>
    <property type="project" value="UniProtKB-KW"/>
</dbReference>
<dbReference type="GO" id="GO:1990077">
    <property type="term" value="C:primosome complex"/>
    <property type="evidence" value="ECO:0007669"/>
    <property type="project" value="UniProtKB-UniRule"/>
</dbReference>
<dbReference type="Pfam" id="PF00270">
    <property type="entry name" value="DEAD"/>
    <property type="match status" value="1"/>
</dbReference>
<dbReference type="NCBIfam" id="TIGR00595">
    <property type="entry name" value="priA"/>
    <property type="match status" value="1"/>
</dbReference>
<keyword evidence="9 12" id="KW-0238">DNA-binding</keyword>
<keyword evidence="5 12" id="KW-0378">Hydrolase</keyword>
<keyword evidence="10 12" id="KW-0413">Isomerase</keyword>
<evidence type="ECO:0000313" key="13">
    <source>
        <dbReference type="EMBL" id="USF23391.1"/>
    </source>
</evidence>
<evidence type="ECO:0000256" key="7">
    <source>
        <dbReference type="ARBA" id="ARBA00022833"/>
    </source>
</evidence>
<dbReference type="AlphaFoldDB" id="V2QEQ2"/>
<reference evidence="13" key="1">
    <citation type="journal article" date="2014" name="Genome Announc.">
        <title>Draft genome sequences of the altered schaedler flora, a defined bacterial community from gnotobiotic mice.</title>
        <authorList>
            <person name="Wannemuehler M.J."/>
            <person name="Overstreet A.M."/>
            <person name="Ward D.V."/>
            <person name="Phillips G.J."/>
        </authorList>
    </citation>
    <scope>NUCLEOTIDE SEQUENCE</scope>
    <source>
        <strain evidence="13">ASF457</strain>
    </source>
</reference>
<dbReference type="PANTHER" id="PTHR30580:SF0">
    <property type="entry name" value="PRIMOSOMAL PROTEIN N"/>
    <property type="match status" value="1"/>
</dbReference>
<dbReference type="OrthoDB" id="9759544at2"/>
<evidence type="ECO:0000256" key="2">
    <source>
        <dbReference type="ARBA" id="ARBA00022705"/>
    </source>
</evidence>
<feature type="binding site" evidence="12">
    <location>
        <position position="384"/>
    </location>
    <ligand>
        <name>Zn(2+)</name>
        <dbReference type="ChEBI" id="CHEBI:29105"/>
        <label>2</label>
    </ligand>
</feature>
<dbReference type="InterPro" id="IPR042115">
    <property type="entry name" value="PriA_3primeBD_sf"/>
</dbReference>
<keyword evidence="1 12" id="KW-0639">Primosome</keyword>
<evidence type="ECO:0000256" key="9">
    <source>
        <dbReference type="ARBA" id="ARBA00023125"/>
    </source>
</evidence>
<keyword evidence="6 12" id="KW-0347">Helicase</keyword>
<dbReference type="SUPFAM" id="SSF52540">
    <property type="entry name" value="P-loop containing nucleoside triphosphate hydrolases"/>
    <property type="match status" value="1"/>
</dbReference>
<feature type="binding site" evidence="12">
    <location>
        <position position="396"/>
    </location>
    <ligand>
        <name>Zn(2+)</name>
        <dbReference type="ChEBI" id="CHEBI:29105"/>
        <label>1</label>
    </ligand>
</feature>
<dbReference type="InterPro" id="IPR014001">
    <property type="entry name" value="Helicase_ATP-bd"/>
</dbReference>
<dbReference type="Pfam" id="PF18074">
    <property type="entry name" value="PriA_C"/>
    <property type="match status" value="1"/>
</dbReference>
<feature type="binding site" evidence="12">
    <location>
        <position position="360"/>
    </location>
    <ligand>
        <name>Zn(2+)</name>
        <dbReference type="ChEBI" id="CHEBI:29105"/>
        <label>1</label>
    </ligand>
</feature>
<dbReference type="EMBL" id="CP097562">
    <property type="protein sequence ID" value="USF23391.1"/>
    <property type="molecule type" value="Genomic_DNA"/>
</dbReference>
<dbReference type="KEGG" id="msch:N508_000449"/>
<feature type="binding site" evidence="12">
    <location>
        <position position="387"/>
    </location>
    <ligand>
        <name>Zn(2+)</name>
        <dbReference type="ChEBI" id="CHEBI:29105"/>
        <label>2</label>
    </ligand>
</feature>
<comment type="similarity">
    <text evidence="12">Belongs to the helicase family. PriA subfamily.</text>
</comment>
<dbReference type="SMART" id="SM00487">
    <property type="entry name" value="DEXDc"/>
    <property type="match status" value="1"/>
</dbReference>
<comment type="cofactor">
    <cofactor evidence="12">
        <name>Zn(2+)</name>
        <dbReference type="ChEBI" id="CHEBI:29105"/>
    </cofactor>
    <text evidence="12">Binds 2 zinc ions per subunit.</text>
</comment>
<dbReference type="PANTHER" id="PTHR30580">
    <property type="entry name" value="PRIMOSOMAL PROTEIN N"/>
    <property type="match status" value="1"/>
</dbReference>
<keyword evidence="4 12" id="KW-0547">Nucleotide-binding</keyword>
<feature type="binding site" evidence="12">
    <location>
        <position position="357"/>
    </location>
    <ligand>
        <name>Zn(2+)</name>
        <dbReference type="ChEBI" id="CHEBI:29105"/>
        <label>1</label>
    </ligand>
</feature>
<dbReference type="FunFam" id="3.40.50.300:FF:000489">
    <property type="entry name" value="Primosome assembly protein PriA"/>
    <property type="match status" value="1"/>
</dbReference>
<dbReference type="Gene3D" id="3.40.1440.60">
    <property type="entry name" value="PriA, 3(prime) DNA-binding domain"/>
    <property type="match status" value="1"/>
</dbReference>
<gene>
    <name evidence="12 13" type="primary">priA</name>
    <name evidence="13" type="ORF">N508_000449</name>
</gene>
<evidence type="ECO:0000256" key="10">
    <source>
        <dbReference type="ARBA" id="ARBA00023235"/>
    </source>
</evidence>
<comment type="catalytic activity">
    <reaction evidence="12">
        <text>Couples ATP hydrolysis with the unwinding of duplex DNA by translocating in the 3'-5' direction.</text>
        <dbReference type="EC" id="5.6.2.4"/>
    </reaction>
</comment>
<dbReference type="GO" id="GO:0006270">
    <property type="term" value="P:DNA replication initiation"/>
    <property type="evidence" value="ECO:0007669"/>
    <property type="project" value="TreeGrafter"/>
</dbReference>
<proteinExistence type="inferred from homology"/>
<keyword evidence="2 12" id="KW-0235">DNA replication</keyword>
<keyword evidence="7 12" id="KW-0862">Zinc</keyword>
<evidence type="ECO:0000256" key="6">
    <source>
        <dbReference type="ARBA" id="ARBA00022806"/>
    </source>
</evidence>
<dbReference type="Gene3D" id="3.40.50.300">
    <property type="entry name" value="P-loop containing nucleotide triphosphate hydrolases"/>
    <property type="match status" value="2"/>
</dbReference>
<protein>
    <recommendedName>
        <fullName evidence="12">Replication restart protein PriA</fullName>
    </recommendedName>
    <alternativeName>
        <fullName evidence="12">ATP-dependent DNA helicase PriA</fullName>
        <ecNumber evidence="12">5.6.2.4</ecNumber>
    </alternativeName>
    <alternativeName>
        <fullName evidence="12">DNA 3'-5' helicase PriA</fullName>
    </alternativeName>
</protein>
<keyword evidence="14" id="KW-1185">Reference proteome</keyword>
<evidence type="ECO:0000313" key="14">
    <source>
        <dbReference type="Proteomes" id="UP000017429"/>
    </source>
</evidence>
<dbReference type="InterPro" id="IPR041222">
    <property type="entry name" value="PriA_3primeBD"/>
</dbReference>
<dbReference type="GO" id="GO:0003677">
    <property type="term" value="F:DNA binding"/>
    <property type="evidence" value="ECO:0007669"/>
    <property type="project" value="UniProtKB-UniRule"/>
</dbReference>
<evidence type="ECO:0000256" key="8">
    <source>
        <dbReference type="ARBA" id="ARBA00022840"/>
    </source>
</evidence>
<dbReference type="InterPro" id="IPR001650">
    <property type="entry name" value="Helicase_C-like"/>
</dbReference>
<dbReference type="EC" id="5.6.2.4" evidence="12"/>
<comment type="catalytic activity">
    <reaction evidence="11 12">
        <text>ATP + H2O = ADP + phosphate + H(+)</text>
        <dbReference type="Rhea" id="RHEA:13065"/>
        <dbReference type="ChEBI" id="CHEBI:15377"/>
        <dbReference type="ChEBI" id="CHEBI:15378"/>
        <dbReference type="ChEBI" id="CHEBI:30616"/>
        <dbReference type="ChEBI" id="CHEBI:43474"/>
        <dbReference type="ChEBI" id="CHEBI:456216"/>
        <dbReference type="EC" id="5.6.2.4"/>
    </reaction>
</comment>
<dbReference type="PROSITE" id="PS51192">
    <property type="entry name" value="HELICASE_ATP_BIND_1"/>
    <property type="match status" value="1"/>
</dbReference>
<evidence type="ECO:0000256" key="1">
    <source>
        <dbReference type="ARBA" id="ARBA00022515"/>
    </source>
</evidence>
<dbReference type="eggNOG" id="COG1198">
    <property type="taxonomic scope" value="Bacteria"/>
</dbReference>
<evidence type="ECO:0000256" key="4">
    <source>
        <dbReference type="ARBA" id="ARBA00022741"/>
    </source>
</evidence>
<sequence length="649" mass="73964">MEITYYNILLPVPTEGVYTYFSEGLLHTGERVVVPFRKREITGIVLEKIEKPDFECKEIIMVCDNTPLFSKEYITFLKNIASYYTCPMGLVLQGILSEKILNMEISDTEPVKKHPIKDIILTNEQQEIADSIQLNTYCCHLIKGITGSGKTEIYQEVAKKVINSGRQVLYIVPEISLTPQLIERLSYRLGVEPSIYHYKLTHKARKKHFTDFVTDNSKFMLGARSALFVPAKNIGLIIVDEEHEHSYKQDESPSYHLRDMAVMYGNILNIPIILGSATPSAESIYNAECGKYVLHSLLERPNNATLPKIEIIDMKATNLIGSMIAEPIYDELSNIVKRDEQAIILLNRKGYSTYLYCQQCGALAECVNCSVGLVSFKSKNKSLCRYCNTEYNILTCSVCGSKIFQEYGYGTEKIEEFLESMFPDKIIRIDTESVSSIKTLNKNLKRFENKEANILLGTQLIAKGLHFPEVTFVGVLGIDNLMALPDFRAMEKAYQLLVQVSGRAGREHLSGKVYIQTMNPEVPIFNMLDNTDLEFYKWELSRRNITQYPPFTKLARLIFSYINQEECYNTAKITANTLKSLKEAANLTIYGPKDATLAKLQNKYRYEILIKSSTNSDLNKALIIAQQIFNKCKKGAMRLKIDKDPYFMM</sequence>
<comment type="subunit">
    <text evidence="12">Component of the replication restart primosome.</text>
</comment>
<reference evidence="13" key="2">
    <citation type="submission" date="2022-05" db="EMBL/GenBank/DDBJ databases">
        <authorList>
            <person name="Proctor A.L."/>
            <person name="Phillips G.J."/>
            <person name="Wannemuehler M.J."/>
        </authorList>
    </citation>
    <scope>NUCLEOTIDE SEQUENCE</scope>
    <source>
        <strain evidence="13">ASF457</strain>
    </source>
</reference>
<dbReference type="RefSeq" id="WP_023276458.1">
    <property type="nucleotide sequence ID" value="NZ_CP097562.1"/>
</dbReference>
<comment type="function">
    <text evidence="12">Initiates the restart of stalled replication forks, which reloads the replicative helicase on sites other than the origin of replication. Recognizes and binds to abandoned replication forks and remodels them to uncover a helicase loading site. Promotes assembly of the primosome at these replication forks.</text>
</comment>
<dbReference type="HAMAP" id="MF_00983">
    <property type="entry name" value="PriA"/>
    <property type="match status" value="1"/>
</dbReference>
<keyword evidence="3 12" id="KW-0479">Metal-binding</keyword>
<feature type="binding site" evidence="12">
    <location>
        <position position="366"/>
    </location>
    <ligand>
        <name>Zn(2+)</name>
        <dbReference type="ChEBI" id="CHEBI:29105"/>
        <label>2</label>
    </ligand>
</feature>
<evidence type="ECO:0000256" key="12">
    <source>
        <dbReference type="HAMAP-Rule" id="MF_00983"/>
    </source>
</evidence>
<dbReference type="Pfam" id="PF00271">
    <property type="entry name" value="Helicase_C"/>
    <property type="match status" value="1"/>
</dbReference>